<keyword evidence="5 7" id="KW-1133">Transmembrane helix</keyword>
<proteinExistence type="predicted"/>
<dbReference type="InterPro" id="IPR011701">
    <property type="entry name" value="MFS"/>
</dbReference>
<feature type="transmembrane region" description="Helical" evidence="7">
    <location>
        <begin position="320"/>
        <end position="345"/>
    </location>
</feature>
<feature type="transmembrane region" description="Helical" evidence="7">
    <location>
        <begin position="259"/>
        <end position="283"/>
    </location>
</feature>
<dbReference type="GO" id="GO:0022857">
    <property type="term" value="F:transmembrane transporter activity"/>
    <property type="evidence" value="ECO:0007669"/>
    <property type="project" value="InterPro"/>
</dbReference>
<feature type="transmembrane region" description="Helical" evidence="7">
    <location>
        <begin position="230"/>
        <end position="247"/>
    </location>
</feature>
<organism evidence="8 9">
    <name type="scientific">Corynebacterium sphenisci DSM 44792</name>
    <dbReference type="NCBI Taxonomy" id="1437874"/>
    <lineage>
        <taxon>Bacteria</taxon>
        <taxon>Bacillati</taxon>
        <taxon>Actinomycetota</taxon>
        <taxon>Actinomycetes</taxon>
        <taxon>Mycobacteriales</taxon>
        <taxon>Corynebacteriaceae</taxon>
        <taxon>Corynebacterium</taxon>
    </lineage>
</organism>
<evidence type="ECO:0000313" key="8">
    <source>
        <dbReference type="EMBL" id="APT89776.1"/>
    </source>
</evidence>
<dbReference type="Pfam" id="PF07690">
    <property type="entry name" value="MFS_1"/>
    <property type="match status" value="1"/>
</dbReference>
<accession>A0A1L7CV72</accession>
<evidence type="ECO:0000256" key="4">
    <source>
        <dbReference type="ARBA" id="ARBA00022692"/>
    </source>
</evidence>
<keyword evidence="6 7" id="KW-0472">Membrane</keyword>
<feature type="transmembrane region" description="Helical" evidence="7">
    <location>
        <begin position="357"/>
        <end position="383"/>
    </location>
</feature>
<evidence type="ECO:0000256" key="7">
    <source>
        <dbReference type="SAM" id="Phobius"/>
    </source>
</evidence>
<keyword evidence="4 7" id="KW-0812">Transmembrane</keyword>
<dbReference type="GO" id="GO:0005886">
    <property type="term" value="C:plasma membrane"/>
    <property type="evidence" value="ECO:0007669"/>
    <property type="project" value="UniProtKB-SubCell"/>
</dbReference>
<evidence type="ECO:0000313" key="9">
    <source>
        <dbReference type="Proteomes" id="UP000185469"/>
    </source>
</evidence>
<dbReference type="PANTHER" id="PTHR23517:SF3">
    <property type="entry name" value="INTEGRAL MEMBRANE TRANSPORT PROTEIN"/>
    <property type="match status" value="1"/>
</dbReference>
<dbReference type="InterPro" id="IPR050171">
    <property type="entry name" value="MFS_Transporters"/>
</dbReference>
<dbReference type="AlphaFoldDB" id="A0A1L7CV72"/>
<evidence type="ECO:0000256" key="1">
    <source>
        <dbReference type="ARBA" id="ARBA00004651"/>
    </source>
</evidence>
<reference evidence="8 9" key="1">
    <citation type="submission" date="2014-08" db="EMBL/GenBank/DDBJ databases">
        <title>Complete genome sequence of Corynebacterium sphenisci CECT 5990(T) (=DSM 44792(T)), isolated from healthy wild penguins.</title>
        <authorList>
            <person name="Ruckert C."/>
            <person name="Albersmeier A."/>
            <person name="Winkler A."/>
            <person name="Kalinowski J."/>
        </authorList>
    </citation>
    <scope>NUCLEOTIDE SEQUENCE [LARGE SCALE GENOMIC DNA]</scope>
    <source>
        <strain evidence="8 9">DSM 44792</strain>
    </source>
</reference>
<keyword evidence="2" id="KW-0813">Transport</keyword>
<evidence type="ECO:0000256" key="6">
    <source>
        <dbReference type="ARBA" id="ARBA00023136"/>
    </source>
</evidence>
<name>A0A1L7CV72_9CORY</name>
<evidence type="ECO:0000256" key="5">
    <source>
        <dbReference type="ARBA" id="ARBA00022989"/>
    </source>
</evidence>
<feature type="transmembrane region" description="Helical" evidence="7">
    <location>
        <begin position="86"/>
        <end position="107"/>
    </location>
</feature>
<dbReference type="InterPro" id="IPR036259">
    <property type="entry name" value="MFS_trans_sf"/>
</dbReference>
<sequence>MFTIGFGANLFAPMLEVYRSAEGIGQPSVTAMLGVYAAGLVPALLLAGRASDRLGRSAILRPALLLAGAGSAVLAAGAALGAPALFAGRCIVGAGVGMAMACGAAWIKELSADRPAAGPRRATAAVSAGFGGGPLVSGLVAEFAPAPELTPYLVHLALVALVAPLLRAAPETRPPAPGRPGSRPALIPPAARTRAFGWAVAAWAPWVFGCVTVAFALLPVLVLDQVRLPVAYSGLIAFLAMGSGAAVQPAAARLAAAGWLPLSVIGLGAAAAGMLGAAATAAWPHPLAVPPVAALLGCSYGVMMVAGLHEVALISPPAQLGALIGVFYALTYLGFAAPFVLSLLAPPAGAALGGGPAAGYAALLLAGAAIAAGSAVPVGRVAARAARDAGRTRPA</sequence>
<dbReference type="Proteomes" id="UP000185469">
    <property type="component" value="Chromosome"/>
</dbReference>
<evidence type="ECO:0000256" key="3">
    <source>
        <dbReference type="ARBA" id="ARBA00022475"/>
    </source>
</evidence>
<dbReference type="Gene3D" id="1.20.1250.20">
    <property type="entry name" value="MFS general substrate transporter like domains"/>
    <property type="match status" value="1"/>
</dbReference>
<feature type="transmembrane region" description="Helical" evidence="7">
    <location>
        <begin position="24"/>
        <end position="47"/>
    </location>
</feature>
<feature type="transmembrane region" description="Helical" evidence="7">
    <location>
        <begin position="59"/>
        <end position="80"/>
    </location>
</feature>
<protein>
    <submittedName>
        <fullName evidence="8">MFS transporter</fullName>
    </submittedName>
</protein>
<dbReference type="SUPFAM" id="SSF103473">
    <property type="entry name" value="MFS general substrate transporter"/>
    <property type="match status" value="1"/>
</dbReference>
<gene>
    <name evidence="8" type="ORF">CSPHI_00160</name>
</gene>
<dbReference type="KEGG" id="csph:CSPHI_00160"/>
<feature type="transmembrane region" description="Helical" evidence="7">
    <location>
        <begin position="289"/>
        <end position="308"/>
    </location>
</feature>
<dbReference type="STRING" id="1437874.CSPHI_00160"/>
<keyword evidence="3" id="KW-1003">Cell membrane</keyword>
<comment type="subcellular location">
    <subcellularLocation>
        <location evidence="1">Cell membrane</location>
        <topology evidence="1">Multi-pass membrane protein</topology>
    </subcellularLocation>
</comment>
<dbReference type="EMBL" id="CP009248">
    <property type="protein sequence ID" value="APT89776.1"/>
    <property type="molecule type" value="Genomic_DNA"/>
</dbReference>
<evidence type="ECO:0000256" key="2">
    <source>
        <dbReference type="ARBA" id="ARBA00022448"/>
    </source>
</evidence>
<dbReference type="PANTHER" id="PTHR23517">
    <property type="entry name" value="RESISTANCE PROTEIN MDTM, PUTATIVE-RELATED-RELATED"/>
    <property type="match status" value="1"/>
</dbReference>
<feature type="transmembrane region" description="Helical" evidence="7">
    <location>
        <begin position="195"/>
        <end position="218"/>
    </location>
</feature>
<keyword evidence="9" id="KW-1185">Reference proteome</keyword>